<accession>A0A8S9KNA9</accession>
<dbReference type="Proteomes" id="UP000712281">
    <property type="component" value="Unassembled WGS sequence"/>
</dbReference>
<reference evidence="1" key="1">
    <citation type="submission" date="2019-12" db="EMBL/GenBank/DDBJ databases">
        <title>Genome sequencing and annotation of Brassica cretica.</title>
        <authorList>
            <person name="Studholme D.J."/>
            <person name="Sarris P.F."/>
        </authorList>
    </citation>
    <scope>NUCLEOTIDE SEQUENCE</scope>
    <source>
        <strain evidence="1">PFS-001/15</strain>
        <tissue evidence="1">Leaf</tissue>
    </source>
</reference>
<proteinExistence type="predicted"/>
<dbReference type="EMBL" id="QGKW02000717">
    <property type="protein sequence ID" value="KAF2595885.1"/>
    <property type="molecule type" value="Genomic_DNA"/>
</dbReference>
<organism evidence="1 2">
    <name type="scientific">Brassica cretica</name>
    <name type="common">Mustard</name>
    <dbReference type="NCBI Taxonomy" id="69181"/>
    <lineage>
        <taxon>Eukaryota</taxon>
        <taxon>Viridiplantae</taxon>
        <taxon>Streptophyta</taxon>
        <taxon>Embryophyta</taxon>
        <taxon>Tracheophyta</taxon>
        <taxon>Spermatophyta</taxon>
        <taxon>Magnoliopsida</taxon>
        <taxon>eudicotyledons</taxon>
        <taxon>Gunneridae</taxon>
        <taxon>Pentapetalae</taxon>
        <taxon>rosids</taxon>
        <taxon>malvids</taxon>
        <taxon>Brassicales</taxon>
        <taxon>Brassicaceae</taxon>
        <taxon>Brassiceae</taxon>
        <taxon>Brassica</taxon>
    </lineage>
</organism>
<gene>
    <name evidence="1" type="ORF">F2Q68_00011877</name>
</gene>
<dbReference type="AlphaFoldDB" id="A0A8S9KNA9"/>
<comment type="caution">
    <text evidence="1">The sequence shown here is derived from an EMBL/GenBank/DDBJ whole genome shotgun (WGS) entry which is preliminary data.</text>
</comment>
<sequence>MCTEQWMKADINLCEKRVTNAQMLAEVELHDKLEKECMELGEDGDEGEEEGGPKSEIVLLLACFVSLFSFKNLCWLCFSRAFFSDLKSGKCSSIVEARLLRFWEARNVKRGGDLTNANAVGVLRYRVELVMADDTAEGAFGCFDGVMTKLHNLRAAEAGVNPEDVTMPPFITDMEGKTFTFQVRVNTYNFTAHHQTFTITHILTEHECVPVPDYVVDVETEEGSSDGDKNVKENLTAAAPKKRTHGPTNVTKKALLLEME</sequence>
<name>A0A8S9KNA9_BRACR</name>
<dbReference type="InterPro" id="IPR012340">
    <property type="entry name" value="NA-bd_OB-fold"/>
</dbReference>
<evidence type="ECO:0000313" key="2">
    <source>
        <dbReference type="Proteomes" id="UP000712281"/>
    </source>
</evidence>
<dbReference type="Gene3D" id="2.40.50.140">
    <property type="entry name" value="Nucleic acid-binding proteins"/>
    <property type="match status" value="1"/>
</dbReference>
<protein>
    <submittedName>
        <fullName evidence="1">Uncharacterized protein</fullName>
    </submittedName>
</protein>
<evidence type="ECO:0000313" key="1">
    <source>
        <dbReference type="EMBL" id="KAF2595885.1"/>
    </source>
</evidence>